<dbReference type="EMBL" id="CP001010">
    <property type="protein sequence ID" value="ACB44449.1"/>
    <property type="molecule type" value="Genomic_DNA"/>
</dbReference>
<accession>B1XVS2</accession>
<protein>
    <submittedName>
        <fullName evidence="8">Chromate transporter</fullName>
    </submittedName>
</protein>
<evidence type="ECO:0000256" key="1">
    <source>
        <dbReference type="ARBA" id="ARBA00004651"/>
    </source>
</evidence>
<evidence type="ECO:0000256" key="2">
    <source>
        <dbReference type="ARBA" id="ARBA00005262"/>
    </source>
</evidence>
<keyword evidence="4 7" id="KW-0812">Transmembrane</keyword>
<dbReference type="AlphaFoldDB" id="B1XVS2"/>
<dbReference type="eggNOG" id="COG2059">
    <property type="taxonomic scope" value="Bacteria"/>
</dbReference>
<evidence type="ECO:0000256" key="6">
    <source>
        <dbReference type="ARBA" id="ARBA00023136"/>
    </source>
</evidence>
<organism evidence="8">
    <name type="scientific">Polynucleobacter necessarius subsp. necessarius (strain STIR1)</name>
    <dbReference type="NCBI Taxonomy" id="452638"/>
    <lineage>
        <taxon>Bacteria</taxon>
        <taxon>Pseudomonadati</taxon>
        <taxon>Pseudomonadota</taxon>
        <taxon>Betaproteobacteria</taxon>
        <taxon>Burkholderiales</taxon>
        <taxon>Burkholderiaceae</taxon>
        <taxon>Polynucleobacter</taxon>
    </lineage>
</organism>
<evidence type="ECO:0000313" key="8">
    <source>
        <dbReference type="EMBL" id="ACB44449.1"/>
    </source>
</evidence>
<comment type="subcellular location">
    <subcellularLocation>
        <location evidence="1">Cell membrane</location>
        <topology evidence="1">Multi-pass membrane protein</topology>
    </subcellularLocation>
</comment>
<evidence type="ECO:0000256" key="3">
    <source>
        <dbReference type="ARBA" id="ARBA00022475"/>
    </source>
</evidence>
<keyword evidence="5 7" id="KW-1133">Transmembrane helix</keyword>
<evidence type="ECO:0000256" key="5">
    <source>
        <dbReference type="ARBA" id="ARBA00022989"/>
    </source>
</evidence>
<dbReference type="Pfam" id="PF02417">
    <property type="entry name" value="Chromate_transp"/>
    <property type="match status" value="1"/>
</dbReference>
<dbReference type="KEGG" id="pne:Pnec_1333"/>
<feature type="transmembrane region" description="Helical" evidence="7">
    <location>
        <begin position="6"/>
        <end position="28"/>
    </location>
</feature>
<comment type="similarity">
    <text evidence="2">Belongs to the chromate ion transporter (CHR) (TC 2.A.51) family.</text>
</comment>
<proteinExistence type="inferred from homology"/>
<feature type="transmembrane region" description="Helical" evidence="7">
    <location>
        <begin position="49"/>
        <end position="67"/>
    </location>
</feature>
<keyword evidence="3" id="KW-1003">Cell membrane</keyword>
<reference evidence="8" key="1">
    <citation type="submission" date="2008-03" db="EMBL/GenBank/DDBJ databases">
        <title>Complete sequence of Polynucleobacter necessarius STIR1.</title>
        <authorList>
            <consortium name="US DOE Joint Genome Institute"/>
            <person name="Copeland A."/>
            <person name="Lucas S."/>
            <person name="Lapidus A."/>
            <person name="Barry K."/>
            <person name="Detter J.C."/>
            <person name="Glavina del Rio T."/>
            <person name="Hammon N."/>
            <person name="Israni S."/>
            <person name="Dalin E."/>
            <person name="Tice H."/>
            <person name="Pitluck S."/>
            <person name="Chain P."/>
            <person name="Malfatti S."/>
            <person name="Shin M."/>
            <person name="Vergez L."/>
            <person name="Schmutz J."/>
            <person name="Larimer F."/>
            <person name="Land M."/>
            <person name="Hauser L."/>
            <person name="Kyrpides N."/>
            <person name="Kim E."/>
            <person name="Hahn M."/>
            <person name="Richardson P."/>
        </authorList>
    </citation>
    <scope>NUCLEOTIDE SEQUENCE [LARGE SCALE GENOMIC DNA]</scope>
    <source>
        <strain evidence="8">STIR1</strain>
    </source>
</reference>
<evidence type="ECO:0000256" key="4">
    <source>
        <dbReference type="ARBA" id="ARBA00022692"/>
    </source>
</evidence>
<sequence length="71" mass="7542">MTVTLIGWNVGGIIGALVATLAITWPSSIMIYFLQRSILGMHDIQKQKIIQAAAGVLAVGLVLSVGYRTSN</sequence>
<dbReference type="InterPro" id="IPR003370">
    <property type="entry name" value="Chromate_transpt"/>
</dbReference>
<dbReference type="HOGENOM" id="CLU_2736602_0_0_4"/>
<keyword evidence="6 7" id="KW-0472">Membrane</keyword>
<dbReference type="STRING" id="452638.Pnec_1333"/>
<dbReference type="GO" id="GO:0005886">
    <property type="term" value="C:plasma membrane"/>
    <property type="evidence" value="ECO:0007669"/>
    <property type="project" value="UniProtKB-SubCell"/>
</dbReference>
<dbReference type="GO" id="GO:0015109">
    <property type="term" value="F:chromate transmembrane transporter activity"/>
    <property type="evidence" value="ECO:0007669"/>
    <property type="project" value="InterPro"/>
</dbReference>
<evidence type="ECO:0000256" key="7">
    <source>
        <dbReference type="SAM" id="Phobius"/>
    </source>
</evidence>
<gene>
    <name evidence="8" type="ordered locus">Pnec_1333</name>
</gene>
<name>B1XVS2_POLNS</name>